<name>A0ABD3APD1_9GENT</name>
<reference evidence="2 3" key="1">
    <citation type="submission" date="2024-11" db="EMBL/GenBank/DDBJ databases">
        <title>A near-complete genome assembly of Cinchona calisaya.</title>
        <authorList>
            <person name="Lian D.C."/>
            <person name="Zhao X.W."/>
            <person name="Wei L."/>
        </authorList>
    </citation>
    <scope>NUCLEOTIDE SEQUENCE [LARGE SCALE GENOMIC DNA]</scope>
    <source>
        <tissue evidence="2">Nenye</tissue>
    </source>
</reference>
<evidence type="ECO:0000313" key="3">
    <source>
        <dbReference type="Proteomes" id="UP001630127"/>
    </source>
</evidence>
<dbReference type="Proteomes" id="UP001630127">
    <property type="component" value="Unassembled WGS sequence"/>
</dbReference>
<sequence>MSLVVCISRSIGPQFVGATPNSPNEIPSCNIDSSTVSNTMKKGGGPIRRLGLHKLNKATGSKLAIHIPLGKKRAVDRSQKNCLDGKEIDRVDFFKHTRYNETKGWVTPDVGTKYDEIIEIEKKSIEEDNSMSRDEIYDNAIKKRSAYIKGLGYSSKPSKSLSSMGNERNKILEELLQESQQECEKLQIRLSVAEANVDHLEMMLTWHKML</sequence>
<comment type="caution">
    <text evidence="2">The sequence shown here is derived from an EMBL/GenBank/DDBJ whole genome shotgun (WGS) entry which is preliminary data.</text>
</comment>
<dbReference type="EMBL" id="JBJUIK010000003">
    <property type="protein sequence ID" value="KAL3533041.1"/>
    <property type="molecule type" value="Genomic_DNA"/>
</dbReference>
<keyword evidence="3" id="KW-1185">Reference proteome</keyword>
<accession>A0ABD3APD1</accession>
<gene>
    <name evidence="2" type="ORF">ACH5RR_006562</name>
</gene>
<keyword evidence="1" id="KW-0175">Coiled coil</keyword>
<organism evidence="2 3">
    <name type="scientific">Cinchona calisaya</name>
    <dbReference type="NCBI Taxonomy" id="153742"/>
    <lineage>
        <taxon>Eukaryota</taxon>
        <taxon>Viridiplantae</taxon>
        <taxon>Streptophyta</taxon>
        <taxon>Embryophyta</taxon>
        <taxon>Tracheophyta</taxon>
        <taxon>Spermatophyta</taxon>
        <taxon>Magnoliopsida</taxon>
        <taxon>eudicotyledons</taxon>
        <taxon>Gunneridae</taxon>
        <taxon>Pentapetalae</taxon>
        <taxon>asterids</taxon>
        <taxon>lamiids</taxon>
        <taxon>Gentianales</taxon>
        <taxon>Rubiaceae</taxon>
        <taxon>Cinchonoideae</taxon>
        <taxon>Cinchoneae</taxon>
        <taxon>Cinchona</taxon>
    </lineage>
</organism>
<feature type="coiled-coil region" evidence="1">
    <location>
        <begin position="169"/>
        <end position="203"/>
    </location>
</feature>
<evidence type="ECO:0000256" key="1">
    <source>
        <dbReference type="SAM" id="Coils"/>
    </source>
</evidence>
<proteinExistence type="predicted"/>
<dbReference type="AlphaFoldDB" id="A0ABD3APD1"/>
<evidence type="ECO:0000313" key="2">
    <source>
        <dbReference type="EMBL" id="KAL3533041.1"/>
    </source>
</evidence>
<protein>
    <submittedName>
        <fullName evidence="2">Uncharacterized protein</fullName>
    </submittedName>
</protein>